<reference evidence="1 2" key="1">
    <citation type="journal article" date="2020" name="G3 (Bethesda)">
        <title>Improved Reference Genome for Cyclotella cryptica CCMP332, a Model for Cell Wall Morphogenesis, Salinity Adaptation, and Lipid Production in Diatoms (Bacillariophyta).</title>
        <authorList>
            <person name="Roberts W.R."/>
            <person name="Downey K.M."/>
            <person name="Ruck E.C."/>
            <person name="Traller J.C."/>
            <person name="Alverson A.J."/>
        </authorList>
    </citation>
    <scope>NUCLEOTIDE SEQUENCE [LARGE SCALE GENOMIC DNA]</scope>
    <source>
        <strain evidence="1 2">CCMP332</strain>
    </source>
</reference>
<evidence type="ECO:0000313" key="1">
    <source>
        <dbReference type="EMBL" id="KAL3797835.1"/>
    </source>
</evidence>
<organism evidence="1 2">
    <name type="scientific">Cyclotella cryptica</name>
    <dbReference type="NCBI Taxonomy" id="29204"/>
    <lineage>
        <taxon>Eukaryota</taxon>
        <taxon>Sar</taxon>
        <taxon>Stramenopiles</taxon>
        <taxon>Ochrophyta</taxon>
        <taxon>Bacillariophyta</taxon>
        <taxon>Coscinodiscophyceae</taxon>
        <taxon>Thalassiosirophycidae</taxon>
        <taxon>Stephanodiscales</taxon>
        <taxon>Stephanodiscaceae</taxon>
        <taxon>Cyclotella</taxon>
    </lineage>
</organism>
<sequence length="148" mass="16823">MKLRQHPSRSHPSASMTLAKEVAAVDVARPRHLKSTDWSRLRSTRSPRSPQHQKWAIRMLQRGAISETVFKFVQLLIHYSPLAAINIIDGFGMTLSNQFRGIIIQNNYCGRVPAATSSGVGECIHKITVVLHRIVWLLVQKWQGTFQR</sequence>
<keyword evidence="2" id="KW-1185">Reference proteome</keyword>
<evidence type="ECO:0000313" key="2">
    <source>
        <dbReference type="Proteomes" id="UP001516023"/>
    </source>
</evidence>
<dbReference type="AlphaFoldDB" id="A0ABD3QIN0"/>
<protein>
    <submittedName>
        <fullName evidence="1">Uncharacterized protein</fullName>
    </submittedName>
</protein>
<gene>
    <name evidence="1" type="ORF">HJC23_006873</name>
</gene>
<dbReference type="Proteomes" id="UP001516023">
    <property type="component" value="Unassembled WGS sequence"/>
</dbReference>
<proteinExistence type="predicted"/>
<comment type="caution">
    <text evidence="1">The sequence shown here is derived from an EMBL/GenBank/DDBJ whole genome shotgun (WGS) entry which is preliminary data.</text>
</comment>
<accession>A0ABD3QIN0</accession>
<dbReference type="EMBL" id="JABMIG020000051">
    <property type="protein sequence ID" value="KAL3797835.1"/>
    <property type="molecule type" value="Genomic_DNA"/>
</dbReference>
<name>A0ABD3QIN0_9STRA</name>